<keyword evidence="2" id="KW-0805">Transcription regulation</keyword>
<evidence type="ECO:0000313" key="9">
    <source>
        <dbReference type="EMBL" id="ABR16945.1"/>
    </source>
</evidence>
<keyword evidence="3" id="KW-0238">DNA-binding</keyword>
<sequence>MENSREQEHDHAIALPHEDRGSYQFKGIRLRNWGSWVSEIRIPRTREKLWLGSYTTPEQAARAFDAALYCLRGPNAKFNFSVPDIPSASSLSRRQIQHAAVEYALGQPPSSLLSFVGHASPSQSSSVSEMQLSGDKHQISEEWQDLALWRSLFAGSDGAGTPNLETFPSIDEVSALELIPTSQEEGYISTDLWNFETFEEGYISTDLWNFETAIGL</sequence>
<protein>
    <recommendedName>
        <fullName evidence="8">AP2/ERF domain-containing protein</fullName>
    </recommendedName>
</protein>
<evidence type="ECO:0000256" key="4">
    <source>
        <dbReference type="ARBA" id="ARBA00023159"/>
    </source>
</evidence>
<dbReference type="Gene3D" id="3.30.730.10">
    <property type="entry name" value="AP2/ERF domain"/>
    <property type="match status" value="1"/>
</dbReference>
<organism evidence="9">
    <name type="scientific">Picea sitchensis</name>
    <name type="common">Sitka spruce</name>
    <name type="synonym">Pinus sitchensis</name>
    <dbReference type="NCBI Taxonomy" id="3332"/>
    <lineage>
        <taxon>Eukaryota</taxon>
        <taxon>Viridiplantae</taxon>
        <taxon>Streptophyta</taxon>
        <taxon>Embryophyta</taxon>
        <taxon>Tracheophyta</taxon>
        <taxon>Spermatophyta</taxon>
        <taxon>Pinopsida</taxon>
        <taxon>Pinidae</taxon>
        <taxon>Conifers I</taxon>
        <taxon>Pinales</taxon>
        <taxon>Pinaceae</taxon>
        <taxon>Picea</taxon>
    </lineage>
</organism>
<keyword evidence="4" id="KW-0010">Activator</keyword>
<dbReference type="AlphaFoldDB" id="B8LMR5"/>
<dbReference type="InterPro" id="IPR001471">
    <property type="entry name" value="AP2/ERF_dom"/>
</dbReference>
<dbReference type="PROSITE" id="PS51032">
    <property type="entry name" value="AP2_ERF"/>
    <property type="match status" value="1"/>
</dbReference>
<evidence type="ECO:0000256" key="7">
    <source>
        <dbReference type="ARBA" id="ARBA00024343"/>
    </source>
</evidence>
<evidence type="ECO:0000256" key="5">
    <source>
        <dbReference type="ARBA" id="ARBA00023163"/>
    </source>
</evidence>
<dbReference type="InterPro" id="IPR036955">
    <property type="entry name" value="AP2/ERF_dom_sf"/>
</dbReference>
<dbReference type="EMBL" id="EF677092">
    <property type="protein sequence ID" value="ABR16945.1"/>
    <property type="molecule type" value="mRNA"/>
</dbReference>
<keyword evidence="6" id="KW-0539">Nucleus</keyword>
<dbReference type="PANTHER" id="PTHR31985:SF273">
    <property type="entry name" value="ETHYLENE-RESPONSIVE TRANSCRIPTION FACTOR ERF017"/>
    <property type="match status" value="1"/>
</dbReference>
<dbReference type="GO" id="GO:0005634">
    <property type="term" value="C:nucleus"/>
    <property type="evidence" value="ECO:0007669"/>
    <property type="project" value="UniProtKB-SubCell"/>
</dbReference>
<evidence type="ECO:0000256" key="6">
    <source>
        <dbReference type="ARBA" id="ARBA00023242"/>
    </source>
</evidence>
<evidence type="ECO:0000259" key="8">
    <source>
        <dbReference type="PROSITE" id="PS51032"/>
    </source>
</evidence>
<dbReference type="GO" id="GO:0003677">
    <property type="term" value="F:DNA binding"/>
    <property type="evidence" value="ECO:0007669"/>
    <property type="project" value="UniProtKB-KW"/>
</dbReference>
<accession>B8LMR5</accession>
<evidence type="ECO:0000256" key="3">
    <source>
        <dbReference type="ARBA" id="ARBA00023125"/>
    </source>
</evidence>
<dbReference type="CDD" id="cd00018">
    <property type="entry name" value="AP2"/>
    <property type="match status" value="1"/>
</dbReference>
<dbReference type="OMA" id="HQISEEW"/>
<reference evidence="9" key="1">
    <citation type="submission" date="2007-06" db="EMBL/GenBank/DDBJ databases">
        <title>Full length cDNA sequences from Sitka Spruce (Picea sitchensis).</title>
        <authorList>
            <person name="Ralph S.G."/>
            <person name="Chun H.E."/>
            <person name="Liao N."/>
            <person name="Ali J."/>
            <person name="Reid K."/>
            <person name="Kolosova N."/>
            <person name="Cooper N."/>
            <person name="Cullis C."/>
            <person name="Jancsik S."/>
            <person name="Moore R."/>
            <person name="Mayo M."/>
            <person name="Wagner S."/>
            <person name="Holt R.A."/>
            <person name="Jones S.J.M."/>
            <person name="Marra M.A."/>
            <person name="Ritland C.E."/>
            <person name="Ritland K."/>
            <person name="Bohlmann J."/>
        </authorList>
    </citation>
    <scope>NUCLEOTIDE SEQUENCE</scope>
    <source>
        <tissue evidence="9">Green portion of the leader tissue</tissue>
    </source>
</reference>
<comment type="similarity">
    <text evidence="7">Belongs to the AP2/ERF transcription factor family. ERF subfamily.</text>
</comment>
<dbReference type="InterPro" id="IPR016177">
    <property type="entry name" value="DNA-bd_dom_sf"/>
</dbReference>
<dbReference type="SMART" id="SM00380">
    <property type="entry name" value="AP2"/>
    <property type="match status" value="1"/>
</dbReference>
<name>B8LMR5_PICSI</name>
<evidence type="ECO:0000256" key="2">
    <source>
        <dbReference type="ARBA" id="ARBA00023015"/>
    </source>
</evidence>
<feature type="domain" description="AP2/ERF" evidence="8">
    <location>
        <begin position="24"/>
        <end position="81"/>
    </location>
</feature>
<dbReference type="GO" id="GO:0003700">
    <property type="term" value="F:DNA-binding transcription factor activity"/>
    <property type="evidence" value="ECO:0007669"/>
    <property type="project" value="InterPro"/>
</dbReference>
<dbReference type="PRINTS" id="PR00367">
    <property type="entry name" value="ETHRSPELEMNT"/>
</dbReference>
<proteinExistence type="evidence at transcript level"/>
<keyword evidence="5" id="KW-0804">Transcription</keyword>
<comment type="subcellular location">
    <subcellularLocation>
        <location evidence="1">Nucleus</location>
    </subcellularLocation>
</comment>
<evidence type="ECO:0000256" key="1">
    <source>
        <dbReference type="ARBA" id="ARBA00004123"/>
    </source>
</evidence>
<dbReference type="InterPro" id="IPR051032">
    <property type="entry name" value="AP2/ERF_TF_ERF_subfamily"/>
</dbReference>
<dbReference type="SUPFAM" id="SSF54171">
    <property type="entry name" value="DNA-binding domain"/>
    <property type="match status" value="1"/>
</dbReference>
<dbReference type="PANTHER" id="PTHR31985">
    <property type="entry name" value="ETHYLENE-RESPONSIVE TRANSCRIPTION FACTOR ERF042-RELATED"/>
    <property type="match status" value="1"/>
</dbReference>